<organism evidence="2 3">
    <name type="scientific">Colletotrichum sublineola</name>
    <name type="common">Sorghum anthracnose fungus</name>
    <dbReference type="NCBI Taxonomy" id="1173701"/>
    <lineage>
        <taxon>Eukaryota</taxon>
        <taxon>Fungi</taxon>
        <taxon>Dikarya</taxon>
        <taxon>Ascomycota</taxon>
        <taxon>Pezizomycotina</taxon>
        <taxon>Sordariomycetes</taxon>
        <taxon>Hypocreomycetidae</taxon>
        <taxon>Glomerellales</taxon>
        <taxon>Glomerellaceae</taxon>
        <taxon>Colletotrichum</taxon>
        <taxon>Colletotrichum graminicola species complex</taxon>
    </lineage>
</organism>
<dbReference type="HOGENOM" id="CLU_1704126_0_0_1"/>
<evidence type="ECO:0000256" key="1">
    <source>
        <dbReference type="SAM" id="MobiDB-lite"/>
    </source>
</evidence>
<keyword evidence="3" id="KW-1185">Reference proteome</keyword>
<dbReference type="Proteomes" id="UP000027238">
    <property type="component" value="Unassembled WGS sequence"/>
</dbReference>
<feature type="region of interest" description="Disordered" evidence="1">
    <location>
        <begin position="1"/>
        <end position="23"/>
    </location>
</feature>
<sequence length="154" mass="17255">MLNTRRLTATSIPKSSSGRAEGLPGELREHLCHDSDADCARDVRNPIEFAEGQCGALRLAVRQYGHETAVLPVAKEIHYDLASQIPVHFVDEVRVRTDRFNPYIVIPPQTLFDAMIAIRTQSLSSRMYRLVSPVGKTPRGRGWHKAQPNACHIE</sequence>
<reference evidence="3" key="1">
    <citation type="journal article" date="2014" name="Genome Announc.">
        <title>Draft genome sequence of Colletotrichum sublineola, a destructive pathogen of cultivated sorghum.</title>
        <authorList>
            <person name="Baroncelli R."/>
            <person name="Sanz-Martin J.M."/>
            <person name="Rech G.E."/>
            <person name="Sukno S.A."/>
            <person name="Thon M.R."/>
        </authorList>
    </citation>
    <scope>NUCLEOTIDE SEQUENCE [LARGE SCALE GENOMIC DNA]</scope>
    <source>
        <strain evidence="3">TX430BB</strain>
    </source>
</reference>
<dbReference type="AlphaFoldDB" id="A0A066X708"/>
<gene>
    <name evidence="2" type="ORF">CSUB01_12655</name>
</gene>
<evidence type="ECO:0000313" key="3">
    <source>
        <dbReference type="Proteomes" id="UP000027238"/>
    </source>
</evidence>
<comment type="caution">
    <text evidence="2">The sequence shown here is derived from an EMBL/GenBank/DDBJ whole genome shotgun (WGS) entry which is preliminary data.</text>
</comment>
<evidence type="ECO:0000313" key="2">
    <source>
        <dbReference type="EMBL" id="KDN63464.1"/>
    </source>
</evidence>
<feature type="compositionally biased region" description="Polar residues" evidence="1">
    <location>
        <begin position="1"/>
        <end position="18"/>
    </location>
</feature>
<accession>A0A066X708</accession>
<dbReference type="EMBL" id="JMSE01001223">
    <property type="protein sequence ID" value="KDN63464.1"/>
    <property type="molecule type" value="Genomic_DNA"/>
</dbReference>
<name>A0A066X708_COLSU</name>
<protein>
    <submittedName>
        <fullName evidence="2">Uncharacterized protein</fullName>
    </submittedName>
</protein>
<proteinExistence type="predicted"/>